<protein>
    <submittedName>
        <fullName evidence="1">Uncharacterized protein</fullName>
    </submittedName>
</protein>
<dbReference type="PANTHER" id="PTHR10773">
    <property type="entry name" value="DNA-DIRECTED RNA POLYMERASES I, II, AND III SUBUNIT RPABC2"/>
    <property type="match status" value="1"/>
</dbReference>
<evidence type="ECO:0000313" key="2">
    <source>
        <dbReference type="Proteomes" id="UP001159363"/>
    </source>
</evidence>
<name>A0ABQ9HZB1_9NEOP</name>
<sequence>MACPDNKKRSEKEEGGGCCREGVDKMACSCVGVSRQPWRKARNAPEKLDNSSVRKRVRKIRERERALSLAYQNQLTAQNVCTNAQLNSMRISEISYSRQKDMLRQLVNSSPVERKHKRTNTGHQRVRSKCYFFLKDQEIVRVISHCPVDTAMCKASQIGNFMEEDRRGKKVSPNKTPLDALLKIKDHIESHYCRKTTKRDYLDSKLYISKMYKLFKKESIEQNVYFVPSVGVYRHDQCLICTNYERATGGEKEHLTIEFREHQKRKDEAMAMRGSNDSTFMSATFNLKSVLQIPCSEVSHIYYSRNCQQSI</sequence>
<dbReference type="Proteomes" id="UP001159363">
    <property type="component" value="Chromosome 3"/>
</dbReference>
<gene>
    <name evidence="1" type="ORF">PR048_008903</name>
</gene>
<dbReference type="EMBL" id="JARBHB010000003">
    <property type="protein sequence ID" value="KAJ8889404.1"/>
    <property type="molecule type" value="Genomic_DNA"/>
</dbReference>
<proteinExistence type="predicted"/>
<keyword evidence="2" id="KW-1185">Reference proteome</keyword>
<reference evidence="1 2" key="1">
    <citation type="submission" date="2023-02" db="EMBL/GenBank/DDBJ databases">
        <title>LHISI_Scaffold_Assembly.</title>
        <authorList>
            <person name="Stuart O.P."/>
            <person name="Cleave R."/>
            <person name="Magrath M.J.L."/>
            <person name="Mikheyev A.S."/>
        </authorList>
    </citation>
    <scope>NUCLEOTIDE SEQUENCE [LARGE SCALE GENOMIC DNA]</scope>
    <source>
        <strain evidence="1">Daus_M_001</strain>
        <tissue evidence="1">Leg muscle</tissue>
    </source>
</reference>
<comment type="caution">
    <text evidence="1">The sequence shown here is derived from an EMBL/GenBank/DDBJ whole genome shotgun (WGS) entry which is preliminary data.</text>
</comment>
<accession>A0ABQ9HZB1</accession>
<organism evidence="1 2">
    <name type="scientific">Dryococelus australis</name>
    <dbReference type="NCBI Taxonomy" id="614101"/>
    <lineage>
        <taxon>Eukaryota</taxon>
        <taxon>Metazoa</taxon>
        <taxon>Ecdysozoa</taxon>
        <taxon>Arthropoda</taxon>
        <taxon>Hexapoda</taxon>
        <taxon>Insecta</taxon>
        <taxon>Pterygota</taxon>
        <taxon>Neoptera</taxon>
        <taxon>Polyneoptera</taxon>
        <taxon>Phasmatodea</taxon>
        <taxon>Verophasmatodea</taxon>
        <taxon>Anareolatae</taxon>
        <taxon>Phasmatidae</taxon>
        <taxon>Eurycanthinae</taxon>
        <taxon>Dryococelus</taxon>
    </lineage>
</organism>
<evidence type="ECO:0000313" key="1">
    <source>
        <dbReference type="EMBL" id="KAJ8889404.1"/>
    </source>
</evidence>
<dbReference type="PANTHER" id="PTHR10773:SF19">
    <property type="match status" value="1"/>
</dbReference>